<dbReference type="InterPro" id="IPR039420">
    <property type="entry name" value="WalR-like"/>
</dbReference>
<accession>A0ABS1S8N6</accession>
<evidence type="ECO:0000313" key="7">
    <source>
        <dbReference type="Proteomes" id="UP000644749"/>
    </source>
</evidence>
<proteinExistence type="predicted"/>
<gene>
    <name evidence="6" type="ORF">JL111_16510</name>
</gene>
<keyword evidence="7" id="KW-1185">Reference proteome</keyword>
<dbReference type="PANTHER" id="PTHR48111:SF40">
    <property type="entry name" value="PHOSPHATE REGULON TRANSCRIPTIONAL REGULATORY PROTEIN PHOB"/>
    <property type="match status" value="1"/>
</dbReference>
<comment type="caution">
    <text evidence="6">The sequence shown here is derived from an EMBL/GenBank/DDBJ whole genome shotgun (WGS) entry which is preliminary data.</text>
</comment>
<evidence type="ECO:0000313" key="6">
    <source>
        <dbReference type="EMBL" id="MBL3675083.1"/>
    </source>
</evidence>
<organism evidence="6 7">
    <name type="scientific">Paracoccus aerius</name>
    <dbReference type="NCBI Taxonomy" id="1915382"/>
    <lineage>
        <taxon>Bacteria</taxon>
        <taxon>Pseudomonadati</taxon>
        <taxon>Pseudomonadota</taxon>
        <taxon>Alphaproteobacteria</taxon>
        <taxon>Rhodobacterales</taxon>
        <taxon>Paracoccaceae</taxon>
        <taxon>Paracoccus</taxon>
    </lineage>
</organism>
<dbReference type="InterPro" id="IPR001789">
    <property type="entry name" value="Sig_transdc_resp-reg_receiver"/>
</dbReference>
<dbReference type="Gene3D" id="3.40.50.2300">
    <property type="match status" value="1"/>
</dbReference>
<dbReference type="PROSITE" id="PS50110">
    <property type="entry name" value="RESPONSE_REGULATORY"/>
    <property type="match status" value="1"/>
</dbReference>
<keyword evidence="3" id="KW-0238">DNA-binding</keyword>
<sequence>MARILIVEDEILIAMLLEDIVTDLGHDPVGPMMRLQTALDAAEREEIDFAILDINLAGQQSFPVADRLMRRGIPFIFASGYGRAGLTEAYSAVPVLQKPYDAAQIARAIPPHSAGQSR</sequence>
<keyword evidence="1 4" id="KW-0597">Phosphoprotein</keyword>
<evidence type="ECO:0000256" key="4">
    <source>
        <dbReference type="PROSITE-ProRule" id="PRU00169"/>
    </source>
</evidence>
<dbReference type="Proteomes" id="UP000644749">
    <property type="component" value="Unassembled WGS sequence"/>
</dbReference>
<reference evidence="6 7" key="1">
    <citation type="submission" date="2021-01" db="EMBL/GenBank/DDBJ databases">
        <title>011410 draft genome.</title>
        <authorList>
            <person name="Lang L."/>
        </authorList>
    </citation>
    <scope>NUCLEOTIDE SEQUENCE [LARGE SCALE GENOMIC DNA]</scope>
    <source>
        <strain evidence="6 7">KCTC 42845</strain>
    </source>
</reference>
<dbReference type="PANTHER" id="PTHR48111">
    <property type="entry name" value="REGULATOR OF RPOS"/>
    <property type="match status" value="1"/>
</dbReference>
<evidence type="ECO:0000259" key="5">
    <source>
        <dbReference type="PROSITE" id="PS50110"/>
    </source>
</evidence>
<evidence type="ECO:0000256" key="3">
    <source>
        <dbReference type="ARBA" id="ARBA00023125"/>
    </source>
</evidence>
<dbReference type="Pfam" id="PF00072">
    <property type="entry name" value="Response_reg"/>
    <property type="match status" value="1"/>
</dbReference>
<name>A0ABS1S8N6_9RHOB</name>
<feature type="domain" description="Response regulatory" evidence="5">
    <location>
        <begin position="3"/>
        <end position="113"/>
    </location>
</feature>
<dbReference type="SMART" id="SM00448">
    <property type="entry name" value="REC"/>
    <property type="match status" value="1"/>
</dbReference>
<protein>
    <submittedName>
        <fullName evidence="6">Response regulator</fullName>
    </submittedName>
</protein>
<dbReference type="InterPro" id="IPR011006">
    <property type="entry name" value="CheY-like_superfamily"/>
</dbReference>
<evidence type="ECO:0000256" key="2">
    <source>
        <dbReference type="ARBA" id="ARBA00023012"/>
    </source>
</evidence>
<evidence type="ECO:0000256" key="1">
    <source>
        <dbReference type="ARBA" id="ARBA00022553"/>
    </source>
</evidence>
<dbReference type="EMBL" id="JAESHT010000017">
    <property type="protein sequence ID" value="MBL3675083.1"/>
    <property type="molecule type" value="Genomic_DNA"/>
</dbReference>
<dbReference type="SUPFAM" id="SSF52172">
    <property type="entry name" value="CheY-like"/>
    <property type="match status" value="1"/>
</dbReference>
<dbReference type="RefSeq" id="WP_167621426.1">
    <property type="nucleotide sequence ID" value="NZ_BNCL01000017.1"/>
</dbReference>
<keyword evidence="2" id="KW-0902">Two-component regulatory system</keyword>
<feature type="modified residue" description="4-aspartylphosphate" evidence="4">
    <location>
        <position position="53"/>
    </location>
</feature>